<sequence length="148" mass="16596">MLVRVAKKKGFPLQVAKAYKWESEALHWNPPETASELAECRGGPRRRLRCCHRRQRSRRGPVRGRIAGRRSALSSSPAWTLVLAMLSVILLLLLAARHLLTLCVHHLPRGEACGREGCGVERRLEEDAATSDGLGKRGEQWTEILSQK</sequence>
<organism evidence="2 3">
    <name type="scientific">Colocasia esculenta</name>
    <name type="common">Wild taro</name>
    <name type="synonym">Arum esculentum</name>
    <dbReference type="NCBI Taxonomy" id="4460"/>
    <lineage>
        <taxon>Eukaryota</taxon>
        <taxon>Viridiplantae</taxon>
        <taxon>Streptophyta</taxon>
        <taxon>Embryophyta</taxon>
        <taxon>Tracheophyta</taxon>
        <taxon>Spermatophyta</taxon>
        <taxon>Magnoliopsida</taxon>
        <taxon>Liliopsida</taxon>
        <taxon>Araceae</taxon>
        <taxon>Aroideae</taxon>
        <taxon>Colocasieae</taxon>
        <taxon>Colocasia</taxon>
    </lineage>
</organism>
<keyword evidence="1" id="KW-1133">Transmembrane helix</keyword>
<protein>
    <submittedName>
        <fullName evidence="2">Uncharacterized protein</fullName>
    </submittedName>
</protein>
<gene>
    <name evidence="2" type="ORF">Taro_043755</name>
</gene>
<proteinExistence type="predicted"/>
<feature type="transmembrane region" description="Helical" evidence="1">
    <location>
        <begin position="78"/>
        <end position="100"/>
    </location>
</feature>
<keyword evidence="3" id="KW-1185">Reference proteome</keyword>
<dbReference type="AlphaFoldDB" id="A0A843WSV3"/>
<evidence type="ECO:0000256" key="1">
    <source>
        <dbReference type="SAM" id="Phobius"/>
    </source>
</evidence>
<reference evidence="2" key="1">
    <citation type="submission" date="2017-07" db="EMBL/GenBank/DDBJ databases">
        <title>Taro Niue Genome Assembly and Annotation.</title>
        <authorList>
            <person name="Atibalentja N."/>
            <person name="Keating K."/>
            <person name="Fields C.J."/>
        </authorList>
    </citation>
    <scope>NUCLEOTIDE SEQUENCE</scope>
    <source>
        <strain evidence="2">Niue_2</strain>
        <tissue evidence="2">Leaf</tissue>
    </source>
</reference>
<accession>A0A843WSV3</accession>
<comment type="caution">
    <text evidence="2">The sequence shown here is derived from an EMBL/GenBank/DDBJ whole genome shotgun (WGS) entry which is preliminary data.</text>
</comment>
<keyword evidence="1" id="KW-0812">Transmembrane</keyword>
<evidence type="ECO:0000313" key="2">
    <source>
        <dbReference type="EMBL" id="MQM10856.1"/>
    </source>
</evidence>
<keyword evidence="1" id="KW-0472">Membrane</keyword>
<evidence type="ECO:0000313" key="3">
    <source>
        <dbReference type="Proteomes" id="UP000652761"/>
    </source>
</evidence>
<dbReference type="Proteomes" id="UP000652761">
    <property type="component" value="Unassembled WGS sequence"/>
</dbReference>
<name>A0A843WSV3_COLES</name>
<dbReference type="EMBL" id="NMUH01004799">
    <property type="protein sequence ID" value="MQM10856.1"/>
    <property type="molecule type" value="Genomic_DNA"/>
</dbReference>